<keyword evidence="8" id="KW-1185">Reference proteome</keyword>
<dbReference type="STRING" id="28128.HMPREF3226_01767"/>
<evidence type="ECO:0000256" key="5">
    <source>
        <dbReference type="ARBA" id="ARBA00022997"/>
    </source>
</evidence>
<comment type="catalytic activity">
    <reaction evidence="1">
        <text>an L-aminoacyl-L-amino acid + H2O = 2 an L-alpha-amino acid</text>
        <dbReference type="Rhea" id="RHEA:48940"/>
        <dbReference type="ChEBI" id="CHEBI:15377"/>
        <dbReference type="ChEBI" id="CHEBI:59869"/>
        <dbReference type="ChEBI" id="CHEBI:77460"/>
        <dbReference type="EC" id="3.4.13.19"/>
    </reaction>
</comment>
<keyword evidence="5 6" id="KW-0224">Dipeptidase</keyword>
<evidence type="ECO:0000256" key="3">
    <source>
        <dbReference type="ARBA" id="ARBA00022670"/>
    </source>
</evidence>
<evidence type="ECO:0000313" key="8">
    <source>
        <dbReference type="Proteomes" id="UP000070533"/>
    </source>
</evidence>
<dbReference type="eggNOG" id="COG4690">
    <property type="taxonomic scope" value="Bacteria"/>
</dbReference>
<reference evidence="8" key="1">
    <citation type="submission" date="2016-01" db="EMBL/GenBank/DDBJ databases">
        <authorList>
            <person name="Mitreva M."/>
            <person name="Pepin K.H."/>
            <person name="Mihindukulasuriya K.A."/>
            <person name="Fulton R."/>
            <person name="Fronick C."/>
            <person name="O'Laughlin M."/>
            <person name="Miner T."/>
            <person name="Herter B."/>
            <person name="Rosa B.A."/>
            <person name="Cordes M."/>
            <person name="Tomlinson C."/>
            <person name="Wollam A."/>
            <person name="Palsikar V.B."/>
            <person name="Mardis E.R."/>
            <person name="Wilson R.K."/>
        </authorList>
    </citation>
    <scope>NUCLEOTIDE SEQUENCE [LARGE SCALE GENOMIC DNA]</scope>
    <source>
        <strain evidence="8">MJR7716</strain>
    </source>
</reference>
<dbReference type="Proteomes" id="UP000070533">
    <property type="component" value="Unassembled WGS sequence"/>
</dbReference>
<dbReference type="PATRIC" id="fig|28128.5.peg.1816"/>
<dbReference type="InterPro" id="IPR047804">
    <property type="entry name" value="C69_dipept_A-like"/>
</dbReference>
<evidence type="ECO:0000256" key="6">
    <source>
        <dbReference type="RuleBase" id="RU364089"/>
    </source>
</evidence>
<evidence type="ECO:0000256" key="4">
    <source>
        <dbReference type="ARBA" id="ARBA00022801"/>
    </source>
</evidence>
<name>A0A133Q2S1_9BACT</name>
<gene>
    <name evidence="7" type="ORF">HMPREF3226_01767</name>
</gene>
<dbReference type="GO" id="GO:0006508">
    <property type="term" value="P:proteolysis"/>
    <property type="evidence" value="ECO:0007669"/>
    <property type="project" value="UniProtKB-KW"/>
</dbReference>
<evidence type="ECO:0000256" key="1">
    <source>
        <dbReference type="ARBA" id="ARBA00001670"/>
    </source>
</evidence>
<dbReference type="Gene3D" id="3.60.60.10">
    <property type="entry name" value="Penicillin V Acylase, Chain A"/>
    <property type="match status" value="1"/>
</dbReference>
<dbReference type="EMBL" id="LRQG01000146">
    <property type="protein sequence ID" value="KXA37143.1"/>
    <property type="molecule type" value="Genomic_DNA"/>
</dbReference>
<keyword evidence="3 6" id="KW-0645">Protease</keyword>
<keyword evidence="4 6" id="KW-0378">Hydrolase</keyword>
<comment type="similarity">
    <text evidence="2 6">Belongs to the peptidase C69 family.</text>
</comment>
<protein>
    <recommendedName>
        <fullName evidence="6">Dipeptidase</fullName>
        <ecNumber evidence="6">3.4.-.-</ecNumber>
    </recommendedName>
</protein>
<sequence length="481" mass="54998">MLMKGTEKMMGHLPSECTTIIVGKEMTSDGSMIVARSEDWDAMEAKNYELYEDTENGPREYVAKDSPFRCELPAKRLGYSALAPFSLPNHWGSAGFNTAGVGMSATESIFSSDAVLKFDPLVENGIAENAVFNVVLPYVRTAREGVERLGMLIEKHGIAEGFGIGFVDSQEIWYLETACGHRWLACKMPKGEYFATGNQSRFRIYDPIDNDNFMASPDLIEFAEKNGLYDPKKGAFDFHEAYARDVKLDTTYNYPRVWGLQKMFSPAIKNDVTKNTFPVFAKAEKPISISDMRRAFRFHYDNTEHDPYLHNNPKEPYRPVSIFRTTQTHILQVRPELPQAIGCIGYVAMGMADLGLFLPLYQGITSYPEAYTKGTDVSSVDSAYWKFRKVMTLGMVNYNKYAPMIKEAYLKFEEETDQRQREMEEEYLRIYKTQPLRAKDMLQEFSDRVLTKALDLADNLQEKLFTQLTKDIQQEYLFHGA</sequence>
<dbReference type="Pfam" id="PF03577">
    <property type="entry name" value="Peptidase_C69"/>
    <property type="match status" value="1"/>
</dbReference>
<organism evidence="7 8">
    <name type="scientific">Prevotella corporis</name>
    <dbReference type="NCBI Taxonomy" id="28128"/>
    <lineage>
        <taxon>Bacteria</taxon>
        <taxon>Pseudomonadati</taxon>
        <taxon>Bacteroidota</taxon>
        <taxon>Bacteroidia</taxon>
        <taxon>Bacteroidales</taxon>
        <taxon>Prevotellaceae</taxon>
        <taxon>Prevotella</taxon>
    </lineage>
</organism>
<evidence type="ECO:0000256" key="2">
    <source>
        <dbReference type="ARBA" id="ARBA00007225"/>
    </source>
</evidence>
<accession>A0A133Q2S1</accession>
<dbReference type="AlphaFoldDB" id="A0A133Q2S1"/>
<evidence type="ECO:0000313" key="7">
    <source>
        <dbReference type="EMBL" id="KXA37143.1"/>
    </source>
</evidence>
<dbReference type="EC" id="3.4.-.-" evidence="6"/>
<dbReference type="GO" id="GO:0016805">
    <property type="term" value="F:dipeptidase activity"/>
    <property type="evidence" value="ECO:0007669"/>
    <property type="project" value="UniProtKB-KW"/>
</dbReference>
<dbReference type="PANTHER" id="PTHR12994:SF17">
    <property type="entry name" value="LD30995P"/>
    <property type="match status" value="1"/>
</dbReference>
<dbReference type="GO" id="GO:0070004">
    <property type="term" value="F:cysteine-type exopeptidase activity"/>
    <property type="evidence" value="ECO:0007669"/>
    <property type="project" value="InterPro"/>
</dbReference>
<dbReference type="NCBIfam" id="NF033678">
    <property type="entry name" value="C69_fam_dipept"/>
    <property type="match status" value="1"/>
</dbReference>
<dbReference type="InterPro" id="IPR005322">
    <property type="entry name" value="Peptidase_C69"/>
</dbReference>
<comment type="caution">
    <text evidence="7">The sequence shown here is derived from an EMBL/GenBank/DDBJ whole genome shotgun (WGS) entry which is preliminary data.</text>
</comment>
<proteinExistence type="inferred from homology"/>
<dbReference type="PANTHER" id="PTHR12994">
    <property type="entry name" value="SECERNIN"/>
    <property type="match status" value="1"/>
</dbReference>